<organism evidence="1 2">
    <name type="scientific">Bradyrhizobium sacchari</name>
    <dbReference type="NCBI Taxonomy" id="1399419"/>
    <lineage>
        <taxon>Bacteria</taxon>
        <taxon>Pseudomonadati</taxon>
        <taxon>Pseudomonadota</taxon>
        <taxon>Alphaproteobacteria</taxon>
        <taxon>Hyphomicrobiales</taxon>
        <taxon>Nitrobacteraceae</taxon>
        <taxon>Bradyrhizobium</taxon>
    </lineage>
</organism>
<proteinExistence type="predicted"/>
<gene>
    <name evidence="1" type="ORF">FBZ95_11356</name>
</gene>
<accession>A0A560JF24</accession>
<comment type="caution">
    <text evidence="1">The sequence shown here is derived from an EMBL/GenBank/DDBJ whole genome shotgun (WGS) entry which is preliminary data.</text>
</comment>
<dbReference type="AlphaFoldDB" id="A0A560JF24"/>
<dbReference type="EMBL" id="VITW01000013">
    <property type="protein sequence ID" value="TWB67934.1"/>
    <property type="molecule type" value="Genomic_DNA"/>
</dbReference>
<protein>
    <submittedName>
        <fullName evidence="1">Uncharacterized protein</fullName>
    </submittedName>
</protein>
<evidence type="ECO:0000313" key="1">
    <source>
        <dbReference type="EMBL" id="TWB67934.1"/>
    </source>
</evidence>
<keyword evidence="2" id="KW-1185">Reference proteome</keyword>
<reference evidence="1 2" key="1">
    <citation type="submission" date="2019-06" db="EMBL/GenBank/DDBJ databases">
        <title>Genomic Encyclopedia of Type Strains, Phase IV (KMG-V): Genome sequencing to study the core and pangenomes of soil and plant-associated prokaryotes.</title>
        <authorList>
            <person name="Whitman W."/>
        </authorList>
    </citation>
    <scope>NUCLEOTIDE SEQUENCE [LARGE SCALE GENOMIC DNA]</scope>
    <source>
        <strain evidence="1 2">BR 10556</strain>
    </source>
</reference>
<dbReference type="Proteomes" id="UP000315914">
    <property type="component" value="Unassembled WGS sequence"/>
</dbReference>
<evidence type="ECO:0000313" key="2">
    <source>
        <dbReference type="Proteomes" id="UP000315914"/>
    </source>
</evidence>
<name>A0A560JF24_9BRAD</name>
<sequence length="82" mass="9243">MTGFVPRLTISAQKPSPPFALEGKHRLRAFQVGRPSSNIYGLPWLYLSPLLVVEPEQPLHIEVPPPNQLGARESESLIRYRP</sequence>